<dbReference type="PROSITE" id="PS00687">
    <property type="entry name" value="ALDEHYDE_DEHYDR_GLU"/>
    <property type="match status" value="1"/>
</dbReference>
<organism evidence="9 10">
    <name type="scientific">Physocladia obscura</name>
    <dbReference type="NCBI Taxonomy" id="109957"/>
    <lineage>
        <taxon>Eukaryota</taxon>
        <taxon>Fungi</taxon>
        <taxon>Fungi incertae sedis</taxon>
        <taxon>Chytridiomycota</taxon>
        <taxon>Chytridiomycota incertae sedis</taxon>
        <taxon>Chytridiomycetes</taxon>
        <taxon>Chytridiales</taxon>
        <taxon>Chytriomycetaceae</taxon>
        <taxon>Physocladia</taxon>
    </lineage>
</organism>
<reference evidence="9" key="1">
    <citation type="submission" date="2020-05" db="EMBL/GenBank/DDBJ databases">
        <title>Phylogenomic resolution of chytrid fungi.</title>
        <authorList>
            <person name="Stajich J.E."/>
            <person name="Amses K."/>
            <person name="Simmons R."/>
            <person name="Seto K."/>
            <person name="Myers J."/>
            <person name="Bonds A."/>
            <person name="Quandt C.A."/>
            <person name="Barry K."/>
            <person name="Liu P."/>
            <person name="Grigoriev I."/>
            <person name="Longcore J.E."/>
            <person name="James T.Y."/>
        </authorList>
    </citation>
    <scope>NUCLEOTIDE SEQUENCE</scope>
    <source>
        <strain evidence="9">JEL0513</strain>
    </source>
</reference>
<dbReference type="PANTHER" id="PTHR43521:SF1">
    <property type="entry name" value="ALPHA-AMINOADIPIC SEMIALDEHYDE DEHYDROGENASE"/>
    <property type="match status" value="1"/>
</dbReference>
<dbReference type="Proteomes" id="UP001211907">
    <property type="component" value="Unassembled WGS sequence"/>
</dbReference>
<evidence type="ECO:0000313" key="9">
    <source>
        <dbReference type="EMBL" id="KAJ3128299.1"/>
    </source>
</evidence>
<dbReference type="EC" id="1.2.1.3" evidence="5"/>
<dbReference type="EMBL" id="JADGJH010000471">
    <property type="protein sequence ID" value="KAJ3128299.1"/>
    <property type="molecule type" value="Genomic_DNA"/>
</dbReference>
<evidence type="ECO:0000256" key="4">
    <source>
        <dbReference type="ARBA" id="ARBA00023027"/>
    </source>
</evidence>
<dbReference type="InterPro" id="IPR015590">
    <property type="entry name" value="Aldehyde_DH_dom"/>
</dbReference>
<protein>
    <recommendedName>
        <fullName evidence="5">aldehyde dehydrogenase (NAD(+))</fullName>
        <ecNumber evidence="5">1.2.1.3</ecNumber>
    </recommendedName>
</protein>
<evidence type="ECO:0000256" key="6">
    <source>
        <dbReference type="PROSITE-ProRule" id="PRU10007"/>
    </source>
</evidence>
<dbReference type="SUPFAM" id="SSF53720">
    <property type="entry name" value="ALDH-like"/>
    <property type="match status" value="1"/>
</dbReference>
<evidence type="ECO:0000259" key="8">
    <source>
        <dbReference type="Pfam" id="PF00171"/>
    </source>
</evidence>
<dbReference type="AlphaFoldDB" id="A0AAD5XJD7"/>
<evidence type="ECO:0000313" key="10">
    <source>
        <dbReference type="Proteomes" id="UP001211907"/>
    </source>
</evidence>
<dbReference type="Pfam" id="PF00171">
    <property type="entry name" value="Aldedh"/>
    <property type="match status" value="1"/>
</dbReference>
<name>A0AAD5XJD7_9FUNG</name>
<dbReference type="InterPro" id="IPR044638">
    <property type="entry name" value="ALDH7A1-like"/>
</dbReference>
<keyword evidence="4" id="KW-0520">NAD</keyword>
<evidence type="ECO:0000256" key="1">
    <source>
        <dbReference type="ARBA" id="ARBA00009986"/>
    </source>
</evidence>
<dbReference type="CDD" id="cd07130">
    <property type="entry name" value="ALDH_F7_AASADH"/>
    <property type="match status" value="1"/>
</dbReference>
<dbReference type="InterPro" id="IPR029510">
    <property type="entry name" value="Ald_DH_CS_GLU"/>
</dbReference>
<evidence type="ECO:0000256" key="2">
    <source>
        <dbReference type="ARBA" id="ARBA00011881"/>
    </source>
</evidence>
<keyword evidence="3 7" id="KW-0560">Oxidoreductase</keyword>
<dbReference type="Gene3D" id="3.40.309.10">
    <property type="entry name" value="Aldehyde Dehydrogenase, Chain A, domain 2"/>
    <property type="match status" value="1"/>
</dbReference>
<dbReference type="Gene3D" id="3.40.605.10">
    <property type="entry name" value="Aldehyde Dehydrogenase, Chain A, domain 1"/>
    <property type="match status" value="1"/>
</dbReference>
<dbReference type="InterPro" id="IPR016161">
    <property type="entry name" value="Ald_DH/histidinol_DH"/>
</dbReference>
<gene>
    <name evidence="9" type="primary">ALDH7A1</name>
    <name evidence="9" type="ORF">HK100_009251</name>
</gene>
<comment type="caution">
    <text evidence="9">The sequence shown here is derived from an EMBL/GenBank/DDBJ whole genome shotgun (WGS) entry which is preliminary data.</text>
</comment>
<comment type="subunit">
    <text evidence="2">Homotetramer.</text>
</comment>
<dbReference type="GO" id="GO:0004029">
    <property type="term" value="F:aldehyde dehydrogenase (NAD+) activity"/>
    <property type="evidence" value="ECO:0007669"/>
    <property type="project" value="UniProtKB-EC"/>
</dbReference>
<feature type="domain" description="Aldehyde dehydrogenase" evidence="8">
    <location>
        <begin position="51"/>
        <end position="503"/>
    </location>
</feature>
<dbReference type="InterPro" id="IPR016162">
    <property type="entry name" value="Ald_DH_N"/>
</dbReference>
<dbReference type="PANTHER" id="PTHR43521">
    <property type="entry name" value="ALPHA-AMINOADIPIC SEMIALDEHYDE DEHYDROGENASE"/>
    <property type="match status" value="1"/>
</dbReference>
<evidence type="ECO:0000256" key="5">
    <source>
        <dbReference type="ARBA" id="ARBA00024226"/>
    </source>
</evidence>
<proteinExistence type="inferred from homology"/>
<dbReference type="InterPro" id="IPR016163">
    <property type="entry name" value="Ald_DH_C"/>
</dbReference>
<comment type="similarity">
    <text evidence="1 7">Belongs to the aldehyde dehydrogenase family.</text>
</comment>
<feature type="active site" evidence="6">
    <location>
        <position position="278"/>
    </location>
</feature>
<evidence type="ECO:0000256" key="3">
    <source>
        <dbReference type="ARBA" id="ARBA00023002"/>
    </source>
</evidence>
<sequence length="521" mass="55155">MRVGLMYTMRRMGTASAQSKHAAILQELGIQSATVNAGVYSGGAWEMGLGARYTAVSPVTNAPLAHVSTASVAQLDAAIAAARDAQRHWRTVPAPVRGDIVRQIRDRLARHKHALGSLVSLEVGKIYAEGVGEIQEYIDICDFATGLSRSLNGSVIPSERPGHFMMEQYHPLGLVVNFPAAVAGWNVALALITGNATLWKPAPSTPLTAIAITNIIHDVLRENNLPGALHTLVCGGTDIGAHIAASPLVDLVSFTGSTEVGRTVGSVVQSRFGKLLLELGGNNAIIVNNDADLDLAVRACLFAAVGTAGQRCTTTRRLFLHEDIHDTFVERLVKAYAQVKIGDPLQEGVLCGPLHTKNAVEQYKKAIEAVKATPNGKILVGGKVLDGPGNFVEPTITSVPADAPVAQHEVFVPILHVSKIKNLEEGIKFNNQVKQGLSSSLFTSNISDVFKWTGPAGSDCGIVNVNIPTNGAEIGGAFGGEKETGGGRESGSDSWKQYCRRQTATINYSGALPLAQGIKFE</sequence>
<evidence type="ECO:0000256" key="7">
    <source>
        <dbReference type="RuleBase" id="RU003345"/>
    </source>
</evidence>
<keyword evidence="10" id="KW-1185">Reference proteome</keyword>
<accession>A0AAD5XJD7</accession>
<dbReference type="FunFam" id="3.40.309.10:FF:000018">
    <property type="entry name" value="Alpha-aminoadipic semialdehyde dehydrogenase"/>
    <property type="match status" value="1"/>
</dbReference>